<feature type="domain" description="M23ase beta-sheet core" evidence="9">
    <location>
        <begin position="300"/>
        <end position="389"/>
    </location>
</feature>
<dbReference type="Proteomes" id="UP000240996">
    <property type="component" value="Unassembled WGS sequence"/>
</dbReference>
<dbReference type="InterPro" id="IPR011055">
    <property type="entry name" value="Dup_hybrid_motif"/>
</dbReference>
<feature type="signal peptide" evidence="8">
    <location>
        <begin position="1"/>
        <end position="32"/>
    </location>
</feature>
<dbReference type="AlphaFoldDB" id="A0A2T4YPG9"/>
<evidence type="ECO:0000256" key="4">
    <source>
        <dbReference type="ARBA" id="ARBA00022801"/>
    </source>
</evidence>
<evidence type="ECO:0000256" key="8">
    <source>
        <dbReference type="SAM" id="SignalP"/>
    </source>
</evidence>
<evidence type="ECO:0000313" key="10">
    <source>
        <dbReference type="EMBL" id="PTM45407.1"/>
    </source>
</evidence>
<evidence type="ECO:0000259" key="9">
    <source>
        <dbReference type="Pfam" id="PF01551"/>
    </source>
</evidence>
<comment type="caution">
    <text evidence="10">The sequence shown here is derived from an EMBL/GenBank/DDBJ whole genome shotgun (WGS) entry which is preliminary data.</text>
</comment>
<reference evidence="10 11" key="1">
    <citation type="submission" date="2018-04" db="EMBL/GenBank/DDBJ databases">
        <title>Genomic Encyclopedia of Type Strains, Phase III (KMG-III): the genomes of soil and plant-associated and newly described type strains.</title>
        <authorList>
            <person name="Whitman W."/>
        </authorList>
    </citation>
    <scope>NUCLEOTIDE SEQUENCE [LARGE SCALE GENOMIC DNA]</scope>
    <source>
        <strain evidence="10 11">NW12</strain>
    </source>
</reference>
<dbReference type="GO" id="GO:0046872">
    <property type="term" value="F:metal ion binding"/>
    <property type="evidence" value="ECO:0007669"/>
    <property type="project" value="UniProtKB-KW"/>
</dbReference>
<keyword evidence="4" id="KW-0378">Hydrolase</keyword>
<evidence type="ECO:0000256" key="6">
    <source>
        <dbReference type="ARBA" id="ARBA00023049"/>
    </source>
</evidence>
<feature type="chain" id="PRO_5015607521" evidence="8">
    <location>
        <begin position="33"/>
        <end position="395"/>
    </location>
</feature>
<evidence type="ECO:0000256" key="1">
    <source>
        <dbReference type="ARBA" id="ARBA00001947"/>
    </source>
</evidence>
<keyword evidence="6" id="KW-0482">Metalloprotease</keyword>
<gene>
    <name evidence="10" type="ORF">C8J24_1622</name>
</gene>
<dbReference type="RefSeq" id="WP_244180564.1">
    <property type="nucleotide sequence ID" value="NZ_PZZN01000002.1"/>
</dbReference>
<evidence type="ECO:0000313" key="11">
    <source>
        <dbReference type="Proteomes" id="UP000240996"/>
    </source>
</evidence>
<evidence type="ECO:0000256" key="5">
    <source>
        <dbReference type="ARBA" id="ARBA00022833"/>
    </source>
</evidence>
<keyword evidence="2" id="KW-0645">Protease</keyword>
<dbReference type="GO" id="GO:0004222">
    <property type="term" value="F:metalloendopeptidase activity"/>
    <property type="evidence" value="ECO:0007669"/>
    <property type="project" value="TreeGrafter"/>
</dbReference>
<keyword evidence="8" id="KW-0732">Signal</keyword>
<dbReference type="Gene3D" id="2.70.70.10">
    <property type="entry name" value="Glucose Permease (Domain IIA)"/>
    <property type="match status" value="1"/>
</dbReference>
<dbReference type="EMBL" id="PZZN01000002">
    <property type="protein sequence ID" value="PTM45407.1"/>
    <property type="molecule type" value="Genomic_DNA"/>
</dbReference>
<feature type="coiled-coil region" evidence="7">
    <location>
        <begin position="51"/>
        <end position="102"/>
    </location>
</feature>
<accession>A0A2T4YPG9</accession>
<dbReference type="InterPro" id="IPR016047">
    <property type="entry name" value="M23ase_b-sheet_dom"/>
</dbReference>
<dbReference type="Pfam" id="PF01551">
    <property type="entry name" value="Peptidase_M23"/>
    <property type="match status" value="1"/>
</dbReference>
<keyword evidence="11" id="KW-1185">Reference proteome</keyword>
<dbReference type="InterPro" id="IPR050570">
    <property type="entry name" value="Cell_wall_metabolism_enzyme"/>
</dbReference>
<proteinExistence type="predicted"/>
<evidence type="ECO:0000256" key="7">
    <source>
        <dbReference type="SAM" id="Coils"/>
    </source>
</evidence>
<keyword evidence="5" id="KW-0862">Zinc</keyword>
<evidence type="ECO:0000256" key="3">
    <source>
        <dbReference type="ARBA" id="ARBA00022723"/>
    </source>
</evidence>
<name>A0A2T4YPG9_9SPHN</name>
<dbReference type="GO" id="GO:0006508">
    <property type="term" value="P:proteolysis"/>
    <property type="evidence" value="ECO:0007669"/>
    <property type="project" value="UniProtKB-KW"/>
</dbReference>
<sequence>MRITASSRLSSAVLLLFAAVALGLAATPRASAAATPQQRLIEARRGARIAAIRAERLAAAASQERDAAERARAEARAMAARIDATRADIAAARIRLAILEQLLTEQRAALGVVQSPIARLLAALQSLARRPTIVAVAQPGSVDDLVHVRAVLGTALPAVRLRADAVRTALRRTRRLQAGAAQAARALRDGRIRLEAQRVALAKLEATHRRRSQALGRGAIGESDRAIALGERARDLVDSLAESGSAEATALDLAALAGPVARPLAPGSIPAARVRGAYRLPVRGRLVTGFDAVSDVGVRSRGLTFAVAPDARVVAPAAGIVRYARAFRGYGRIVILDHGNGWTTLLTGLAETGVRPGVRVAAGSRIGTAPGGEDPLITVELRRRGRPVDAAALIG</sequence>
<dbReference type="SUPFAM" id="SSF51261">
    <property type="entry name" value="Duplicated hybrid motif"/>
    <property type="match status" value="1"/>
</dbReference>
<dbReference type="PANTHER" id="PTHR21666">
    <property type="entry name" value="PEPTIDASE-RELATED"/>
    <property type="match status" value="1"/>
</dbReference>
<dbReference type="CDD" id="cd12797">
    <property type="entry name" value="M23_peptidase"/>
    <property type="match status" value="1"/>
</dbReference>
<comment type="cofactor">
    <cofactor evidence="1">
        <name>Zn(2+)</name>
        <dbReference type="ChEBI" id="CHEBI:29105"/>
    </cofactor>
</comment>
<dbReference type="PANTHER" id="PTHR21666:SF288">
    <property type="entry name" value="CELL DIVISION PROTEIN YTFB"/>
    <property type="match status" value="1"/>
</dbReference>
<keyword evidence="7" id="KW-0175">Coiled coil</keyword>
<evidence type="ECO:0000256" key="2">
    <source>
        <dbReference type="ARBA" id="ARBA00022670"/>
    </source>
</evidence>
<keyword evidence="3" id="KW-0479">Metal-binding</keyword>
<organism evidence="10 11">
    <name type="scientific">Sphingomonas aerolata</name>
    <dbReference type="NCBI Taxonomy" id="185951"/>
    <lineage>
        <taxon>Bacteria</taxon>
        <taxon>Pseudomonadati</taxon>
        <taxon>Pseudomonadota</taxon>
        <taxon>Alphaproteobacteria</taxon>
        <taxon>Sphingomonadales</taxon>
        <taxon>Sphingomonadaceae</taxon>
        <taxon>Sphingomonas</taxon>
    </lineage>
</organism>
<protein>
    <submittedName>
        <fullName evidence="10">Septal ring factor EnvC (AmiA/AmiB activator)</fullName>
    </submittedName>
</protein>